<accession>A0A8I1HR90</accession>
<dbReference type="GO" id="GO:0005992">
    <property type="term" value="P:trehalose biosynthetic process"/>
    <property type="evidence" value="ECO:0007669"/>
    <property type="project" value="InterPro"/>
</dbReference>
<dbReference type="PANTHER" id="PTHR10788:SF106">
    <property type="entry name" value="BCDNA.GH08860"/>
    <property type="match status" value="1"/>
</dbReference>
<gene>
    <name evidence="7" type="ORF">JDP02_05850</name>
</gene>
<evidence type="ECO:0000256" key="6">
    <source>
        <dbReference type="ARBA" id="ARBA00093268"/>
    </source>
</evidence>
<evidence type="ECO:0000256" key="5">
    <source>
        <dbReference type="ARBA" id="ARBA00048311"/>
    </source>
</evidence>
<protein>
    <recommendedName>
        <fullName evidence="3">alpha,alpha-trehalose-phosphate synthase (ADP-forming)</fullName>
        <ecNumber evidence="3">2.4.1.347</ecNumber>
    </recommendedName>
</protein>
<keyword evidence="8" id="KW-1185">Reference proteome</keyword>
<comment type="catalytic activity">
    <reaction evidence="1">
        <text>CDP-alpha-D-glucose + D-glucose 6-phosphate = alpha,alpha-trehalose 6-phosphate + CDP + H(+)</text>
        <dbReference type="Rhea" id="RHEA:53884"/>
        <dbReference type="ChEBI" id="CHEBI:15378"/>
        <dbReference type="ChEBI" id="CHEBI:58069"/>
        <dbReference type="ChEBI" id="CHEBI:58429"/>
        <dbReference type="ChEBI" id="CHEBI:61548"/>
        <dbReference type="ChEBI" id="CHEBI:137927"/>
    </reaction>
</comment>
<dbReference type="Proteomes" id="UP000603369">
    <property type="component" value="Unassembled WGS sequence"/>
</dbReference>
<dbReference type="Gene3D" id="3.40.50.2000">
    <property type="entry name" value="Glycogen Phosphorylase B"/>
    <property type="match status" value="2"/>
</dbReference>
<organism evidence="7 8">
    <name type="scientific">Corynebacterium tuberculostearicum</name>
    <dbReference type="NCBI Taxonomy" id="38304"/>
    <lineage>
        <taxon>Bacteria</taxon>
        <taxon>Bacillati</taxon>
        <taxon>Actinomycetota</taxon>
        <taxon>Actinomycetes</taxon>
        <taxon>Mycobacteriales</taxon>
        <taxon>Corynebacteriaceae</taxon>
        <taxon>Corynebacterium</taxon>
    </lineage>
</organism>
<dbReference type="InterPro" id="IPR001830">
    <property type="entry name" value="Glyco_trans_20"/>
</dbReference>
<evidence type="ECO:0000313" key="8">
    <source>
        <dbReference type="Proteomes" id="UP000603369"/>
    </source>
</evidence>
<reference evidence="7 8" key="1">
    <citation type="submission" date="2020-12" db="EMBL/GenBank/DDBJ databases">
        <title>Draft genome sequence of the commensal strain Corynebacterium tuberculostearicum MFP09/CIP 102622 isolated from human skin.</title>
        <authorList>
            <person name="Boukerb A.M."/>
            <person name="Janvier X."/>
            <person name="Feuilloley M.G.J."/>
            <person name="Groboillot A."/>
        </authorList>
    </citation>
    <scope>NUCLEOTIDE SEQUENCE [LARGE SCALE GENOMIC DNA]</scope>
    <source>
        <strain evidence="7 8">CIP 102622</strain>
    </source>
</reference>
<comment type="catalytic activity">
    <reaction evidence="5">
        <text>ADP-alpha-D-glucose + D-glucose 6-phosphate = alpha,alpha-trehalose 6-phosphate + ADP + H(+)</text>
        <dbReference type="Rhea" id="RHEA:53880"/>
        <dbReference type="ChEBI" id="CHEBI:15378"/>
        <dbReference type="ChEBI" id="CHEBI:57498"/>
        <dbReference type="ChEBI" id="CHEBI:58429"/>
        <dbReference type="ChEBI" id="CHEBI:61548"/>
        <dbReference type="ChEBI" id="CHEBI:456216"/>
        <dbReference type="EC" id="2.4.1.347"/>
    </reaction>
</comment>
<dbReference type="PANTHER" id="PTHR10788">
    <property type="entry name" value="TREHALOSE-6-PHOSPHATE SYNTHASE"/>
    <property type="match status" value="1"/>
</dbReference>
<dbReference type="CDD" id="cd03788">
    <property type="entry name" value="GT20_TPS"/>
    <property type="match status" value="1"/>
</dbReference>
<evidence type="ECO:0000256" key="1">
    <source>
        <dbReference type="ARBA" id="ARBA00001525"/>
    </source>
</evidence>
<evidence type="ECO:0000256" key="4">
    <source>
        <dbReference type="ARBA" id="ARBA00047452"/>
    </source>
</evidence>
<dbReference type="RefSeq" id="WP_200435759.1">
    <property type="nucleotide sequence ID" value="NZ_JAEHFL010000007.1"/>
</dbReference>
<comment type="similarity">
    <text evidence="2">Belongs to the glycosyltransferase 20 family.</text>
</comment>
<comment type="catalytic activity">
    <reaction evidence="4">
        <text>GDP-alpha-D-glucose + D-glucose 6-phosphate = alpha,alpha-trehalose 6-phosphate + GDP + H(+)</text>
        <dbReference type="Rhea" id="RHEA:14605"/>
        <dbReference type="ChEBI" id="CHEBI:15378"/>
        <dbReference type="ChEBI" id="CHEBI:58189"/>
        <dbReference type="ChEBI" id="CHEBI:58429"/>
        <dbReference type="ChEBI" id="CHEBI:61548"/>
        <dbReference type="ChEBI" id="CHEBI:62230"/>
    </reaction>
</comment>
<dbReference type="GO" id="GO:0003825">
    <property type="term" value="F:alpha,alpha-trehalose-phosphate synthase (UDP-forming) activity"/>
    <property type="evidence" value="ECO:0007669"/>
    <property type="project" value="TreeGrafter"/>
</dbReference>
<evidence type="ECO:0000256" key="3">
    <source>
        <dbReference type="ARBA" id="ARBA00012842"/>
    </source>
</evidence>
<dbReference type="SUPFAM" id="SSF53756">
    <property type="entry name" value="UDP-Glycosyltransferase/glycogen phosphorylase"/>
    <property type="match status" value="1"/>
</dbReference>
<evidence type="ECO:0000313" key="7">
    <source>
        <dbReference type="EMBL" id="MBK3428039.1"/>
    </source>
</evidence>
<comment type="catalytic activity">
    <reaction evidence="6">
        <text>TDP-alpha-D-glucose + D-glucose 6-phosphate = 5-methyl-UDP + alpha,alpha-trehalose 6-phosphate + H(+)</text>
        <dbReference type="Rhea" id="RHEA:53888"/>
        <dbReference type="ChEBI" id="CHEBI:15378"/>
        <dbReference type="ChEBI" id="CHEBI:58429"/>
        <dbReference type="ChEBI" id="CHEBI:61417"/>
        <dbReference type="ChEBI" id="CHEBI:61548"/>
        <dbReference type="ChEBI" id="CHEBI:137931"/>
    </reaction>
</comment>
<name>A0A8I1HR90_9CORY</name>
<dbReference type="AlphaFoldDB" id="A0A8I1HR90"/>
<comment type="caution">
    <text evidence="7">The sequence shown here is derived from an EMBL/GenBank/DDBJ whole genome shotgun (WGS) entry which is preliminary data.</text>
</comment>
<dbReference type="EMBL" id="JAEHFL010000007">
    <property type="protein sequence ID" value="MBK3428039.1"/>
    <property type="molecule type" value="Genomic_DNA"/>
</dbReference>
<sequence length="480" mass="53396">MSERGNDFVVVANRLPVDLETRPDGSHTWTPSPGGLVTALSPVLESHQGCWVGWPGVADAAPEPFRTDTGVLLHPVKLTESDFEGFYEGFSNATLWPLYHDLIVTPTYDRDWWHAYREVNLRFADEVAEVAAEGATVWVQDYQLQLLPGILRQKRPDLTIGFFLHIPFPSADLFRQLPWREELVRGLLGADLIGFHLEANARNFLELARRQGLDVQGEASTREVTAHIRLPQGRTIGVGAFPISIAAKDFAAFTGEEKGDVAKLREELGSPRRIILGVDRLDYTKGILQRLTAFEELLDTGALDPEEVTLVQLATPSRERLDHYKATRSKVEEAVGRINGRFARVGHPVVHYQHRGVAKSLLRCYYRMADVMLVTPFKDGMNLVAKEYVACHDDGSGALVLSEFAGAADELNQAYLCNPFDIESVKAALLNALKALDDAPSTMTQRMLTMHQQVTEHDVQLWSQSFLGCLRQAEEQGAGA</sequence>
<dbReference type="EC" id="2.4.1.347" evidence="3"/>
<proteinExistence type="inferred from homology"/>
<dbReference type="Pfam" id="PF00982">
    <property type="entry name" value="Glyco_transf_20"/>
    <property type="match status" value="1"/>
</dbReference>
<evidence type="ECO:0000256" key="2">
    <source>
        <dbReference type="ARBA" id="ARBA00008799"/>
    </source>
</evidence>